<evidence type="ECO:0000313" key="3">
    <source>
        <dbReference type="Proteomes" id="UP000634136"/>
    </source>
</evidence>
<reference evidence="2" key="1">
    <citation type="submission" date="2020-09" db="EMBL/GenBank/DDBJ databases">
        <title>Genome-Enabled Discovery of Anthraquinone Biosynthesis in Senna tora.</title>
        <authorList>
            <person name="Kang S.-H."/>
            <person name="Pandey R.P."/>
            <person name="Lee C.-M."/>
            <person name="Sim J.-S."/>
            <person name="Jeong J.-T."/>
            <person name="Choi B.-S."/>
            <person name="Jung M."/>
            <person name="Ginzburg D."/>
            <person name="Zhao K."/>
            <person name="Won S.Y."/>
            <person name="Oh T.-J."/>
            <person name="Yu Y."/>
            <person name="Kim N.-H."/>
            <person name="Lee O.R."/>
            <person name="Lee T.-H."/>
            <person name="Bashyal P."/>
            <person name="Kim T.-S."/>
            <person name="Lee W.-H."/>
            <person name="Kawkins C."/>
            <person name="Kim C.-K."/>
            <person name="Kim J.S."/>
            <person name="Ahn B.O."/>
            <person name="Rhee S.Y."/>
            <person name="Sohng J.K."/>
        </authorList>
    </citation>
    <scope>NUCLEOTIDE SEQUENCE</scope>
    <source>
        <tissue evidence="2">Leaf</tissue>
    </source>
</reference>
<protein>
    <submittedName>
        <fullName evidence="2">Uncharacterized protein</fullName>
    </submittedName>
</protein>
<gene>
    <name evidence="2" type="ORF">G2W53_025853</name>
</gene>
<comment type="caution">
    <text evidence="2">The sequence shown here is derived from an EMBL/GenBank/DDBJ whole genome shotgun (WGS) entry which is preliminary data.</text>
</comment>
<dbReference type="Proteomes" id="UP000634136">
    <property type="component" value="Unassembled WGS sequence"/>
</dbReference>
<evidence type="ECO:0000256" key="1">
    <source>
        <dbReference type="SAM" id="MobiDB-lite"/>
    </source>
</evidence>
<dbReference type="AlphaFoldDB" id="A0A834WGX1"/>
<sequence length="121" mass="13319">MPPRRRTLRSVASDGENSDEASTQPADQHQPVLLDLNQRQEVWGYLVFKVRLSQGIIGLFVLPVESLTQDNAIGILKLASSVDKWIDRHGVLRTEVHLAKAGSEGALGLGFHKPRRASLVS</sequence>
<name>A0A834WGX1_9FABA</name>
<organism evidence="2 3">
    <name type="scientific">Senna tora</name>
    <dbReference type="NCBI Taxonomy" id="362788"/>
    <lineage>
        <taxon>Eukaryota</taxon>
        <taxon>Viridiplantae</taxon>
        <taxon>Streptophyta</taxon>
        <taxon>Embryophyta</taxon>
        <taxon>Tracheophyta</taxon>
        <taxon>Spermatophyta</taxon>
        <taxon>Magnoliopsida</taxon>
        <taxon>eudicotyledons</taxon>
        <taxon>Gunneridae</taxon>
        <taxon>Pentapetalae</taxon>
        <taxon>rosids</taxon>
        <taxon>fabids</taxon>
        <taxon>Fabales</taxon>
        <taxon>Fabaceae</taxon>
        <taxon>Caesalpinioideae</taxon>
        <taxon>Cassia clade</taxon>
        <taxon>Senna</taxon>
    </lineage>
</organism>
<proteinExistence type="predicted"/>
<feature type="region of interest" description="Disordered" evidence="1">
    <location>
        <begin position="1"/>
        <end position="31"/>
    </location>
</feature>
<accession>A0A834WGX1</accession>
<dbReference type="EMBL" id="JAAIUW010000008">
    <property type="protein sequence ID" value="KAF7820398.1"/>
    <property type="molecule type" value="Genomic_DNA"/>
</dbReference>
<evidence type="ECO:0000313" key="2">
    <source>
        <dbReference type="EMBL" id="KAF7820398.1"/>
    </source>
</evidence>
<keyword evidence="3" id="KW-1185">Reference proteome</keyword>